<dbReference type="InterPro" id="IPR007343">
    <property type="entry name" value="Uncharacterised_pept_Zn_put"/>
</dbReference>
<dbReference type="STRING" id="526226.Gbro_1836"/>
<dbReference type="eggNOG" id="COG2321">
    <property type="taxonomic scope" value="Bacteria"/>
</dbReference>
<sequence length="316" mass="33298">MVVLIAVTAMVLAGCGSNDDDTTDSTGSSATRSSTPMASTTSTSPRTTTSAPPGAPVPGACTSSGCPDLDGSSGNLMRGQVTPENADAVRVTRFLDEAITDLDELWGRWFAELQWGDATPGRVLIQPGTAFTSRCVDDDGNPHVVPSDEPNAYFCTRDSAPNGAGVTRIGSVVLPVQTFVNFWHGEIVGRPAQLGSGEFAAAMVAAHEYGHNVMFRIVQRGNLSESRETHGDNTELLADCFAGNWAATALRAHLLRPDDLRQAVSLIEAIGDPMPGQGHGTSTQRGLAIQRGFGLPGRPGQPIDCLTQYWPEVFGS</sequence>
<evidence type="ECO:0008006" key="4">
    <source>
        <dbReference type="Google" id="ProtNLM"/>
    </source>
</evidence>
<accession>D0L8S5</accession>
<reference evidence="2 3" key="2">
    <citation type="journal article" date="2010" name="Stand. Genomic Sci.">
        <title>Complete genome sequence of Gordonia bronchialis type strain (3410).</title>
        <authorList>
            <person name="Ivanova N."/>
            <person name="Sikorski J."/>
            <person name="Jando M."/>
            <person name="Lapidus A."/>
            <person name="Nolan M."/>
            <person name="Lucas S."/>
            <person name="Del Rio T.G."/>
            <person name="Tice H."/>
            <person name="Copeland A."/>
            <person name="Cheng J.F."/>
            <person name="Chen F."/>
            <person name="Bruce D."/>
            <person name="Goodwin L."/>
            <person name="Pitluck S."/>
            <person name="Mavromatis K."/>
            <person name="Ovchinnikova G."/>
            <person name="Pati A."/>
            <person name="Chen A."/>
            <person name="Palaniappan K."/>
            <person name="Land M."/>
            <person name="Hauser L."/>
            <person name="Chang Y.J."/>
            <person name="Jeffries C.D."/>
            <person name="Chain P."/>
            <person name="Saunders E."/>
            <person name="Han C."/>
            <person name="Detter J.C."/>
            <person name="Brettin T."/>
            <person name="Rohde M."/>
            <person name="Goker M."/>
            <person name="Bristow J."/>
            <person name="Eisen J.A."/>
            <person name="Markowitz V."/>
            <person name="Hugenholtz P."/>
            <person name="Klenk H.P."/>
            <person name="Kyrpides N.C."/>
        </authorList>
    </citation>
    <scope>NUCLEOTIDE SEQUENCE [LARGE SCALE GENOMIC DNA]</scope>
    <source>
        <strain evidence="3">ATCC 25592 / DSM 43247 / BCRC 13721 / JCM 3198 / KCTC 3076 / NBRC 16047 / NCTC 10667</strain>
    </source>
</reference>
<dbReference type="Pfam" id="PF04228">
    <property type="entry name" value="Zn_peptidase"/>
    <property type="match status" value="1"/>
</dbReference>
<gene>
    <name evidence="2" type="ordered locus">Gbro_1836</name>
</gene>
<dbReference type="AlphaFoldDB" id="D0L8S5"/>
<organism evidence="2 3">
    <name type="scientific">Gordonia bronchialis (strain ATCC 25592 / DSM 43247 / BCRC 13721 / JCM 3198 / KCTC 3076 / NBRC 16047 / NCTC 10667)</name>
    <name type="common">Rhodococcus bronchialis</name>
    <dbReference type="NCBI Taxonomy" id="526226"/>
    <lineage>
        <taxon>Bacteria</taxon>
        <taxon>Bacillati</taxon>
        <taxon>Actinomycetota</taxon>
        <taxon>Actinomycetes</taxon>
        <taxon>Mycobacteriales</taxon>
        <taxon>Gordoniaceae</taxon>
        <taxon>Gordonia</taxon>
    </lineage>
</organism>
<evidence type="ECO:0000256" key="1">
    <source>
        <dbReference type="SAM" id="MobiDB-lite"/>
    </source>
</evidence>
<evidence type="ECO:0000313" key="2">
    <source>
        <dbReference type="EMBL" id="ACY21092.1"/>
    </source>
</evidence>
<dbReference type="EMBL" id="CP001802">
    <property type="protein sequence ID" value="ACY21092.1"/>
    <property type="molecule type" value="Genomic_DNA"/>
</dbReference>
<reference evidence="3" key="1">
    <citation type="submission" date="2009-10" db="EMBL/GenBank/DDBJ databases">
        <title>The complete chromosome of Gordonia bronchialis DSM 43247.</title>
        <authorList>
            <consortium name="US DOE Joint Genome Institute (JGI-PGF)"/>
            <person name="Lucas S."/>
            <person name="Copeland A."/>
            <person name="Lapidus A."/>
            <person name="Glavina del Rio T."/>
            <person name="Dalin E."/>
            <person name="Tice H."/>
            <person name="Bruce D."/>
            <person name="Goodwin L."/>
            <person name="Pitluck S."/>
            <person name="Kyrpides N."/>
            <person name="Mavromatis K."/>
            <person name="Ivanova N."/>
            <person name="Ovchinnikova G."/>
            <person name="Saunders E."/>
            <person name="Brettin T."/>
            <person name="Detter J.C."/>
            <person name="Han C."/>
            <person name="Larimer F."/>
            <person name="Land M."/>
            <person name="Hauser L."/>
            <person name="Markowitz V."/>
            <person name="Cheng J.-F."/>
            <person name="Hugenholtz P."/>
            <person name="Woyke T."/>
            <person name="Wu D."/>
            <person name="Jando M."/>
            <person name="Schneider S."/>
            <person name="Goeker M."/>
            <person name="Klenk H.-P."/>
            <person name="Eisen J.A."/>
        </authorList>
    </citation>
    <scope>NUCLEOTIDE SEQUENCE [LARGE SCALE GENOMIC DNA]</scope>
    <source>
        <strain evidence="3">ATCC 25592 / DSM 43247 / BCRC 13721 / JCM 3198 / KCTC 3076 / NBRC 16047 / NCTC 10667</strain>
    </source>
</reference>
<feature type="region of interest" description="Disordered" evidence="1">
    <location>
        <begin position="15"/>
        <end position="81"/>
    </location>
</feature>
<proteinExistence type="predicted"/>
<feature type="compositionally biased region" description="Low complexity" evidence="1">
    <location>
        <begin position="24"/>
        <end position="52"/>
    </location>
</feature>
<keyword evidence="3" id="KW-1185">Reference proteome</keyword>
<evidence type="ECO:0000313" key="3">
    <source>
        <dbReference type="Proteomes" id="UP000001219"/>
    </source>
</evidence>
<dbReference type="HOGENOM" id="CLU_876500_0_0_11"/>
<dbReference type="KEGG" id="gbr:Gbro_1836"/>
<name>D0L8S5_GORB4</name>
<protein>
    <recommendedName>
        <fullName evidence="4">Metalloprotease-like protein</fullName>
    </recommendedName>
</protein>
<dbReference type="Proteomes" id="UP000001219">
    <property type="component" value="Chromosome"/>
</dbReference>